<protein>
    <recommendedName>
        <fullName evidence="6">HVA22-like protein</fullName>
    </recommendedName>
</protein>
<evidence type="ECO:0000256" key="7">
    <source>
        <dbReference type="SAM" id="SignalP"/>
    </source>
</evidence>
<evidence type="ECO:0000313" key="9">
    <source>
        <dbReference type="Proteomes" id="UP001489004"/>
    </source>
</evidence>
<dbReference type="EMBL" id="JALJOR010000022">
    <property type="protein sequence ID" value="KAK9803263.1"/>
    <property type="molecule type" value="Genomic_DNA"/>
</dbReference>
<feature type="chain" id="PRO_5043912305" description="HVA22-like protein" evidence="7">
    <location>
        <begin position="21"/>
        <end position="208"/>
    </location>
</feature>
<comment type="caution">
    <text evidence="8">The sequence shown here is derived from an EMBL/GenBank/DDBJ whole genome shotgun (WGS) entry which is preliminary data.</text>
</comment>
<keyword evidence="5 6" id="KW-0472">Membrane</keyword>
<evidence type="ECO:0000313" key="8">
    <source>
        <dbReference type="EMBL" id="KAK9803263.1"/>
    </source>
</evidence>
<sequence>MGLWGLIISVLSLIVGLIYPAIGSIQAVESSGTEDDTQWLMYWLCYSLISIVELLLWSVLRYVPLYREIKVAVLAWLVLPQTKGATWVYEEVFGPFMHWARKEVAKAPAIERFLTREPLEKPVVRSPEEDSAQIAARKQKLAAIVHSTTVSFEKELARIAEIADPAQKKKAEKAFDKSLVRLTKIVEKADGSTSTSFFSPLASGVKTQ</sequence>
<evidence type="ECO:0000256" key="6">
    <source>
        <dbReference type="RuleBase" id="RU362006"/>
    </source>
</evidence>
<comment type="caution">
    <text evidence="6">Lacks conserved residue(s) required for the propagation of feature annotation.</text>
</comment>
<keyword evidence="3 6" id="KW-0812">Transmembrane</keyword>
<comment type="similarity">
    <text evidence="2 6">Belongs to the DP1 family.</text>
</comment>
<comment type="subcellular location">
    <subcellularLocation>
        <location evidence="1 6">Membrane</location>
        <topology evidence="1 6">Multi-pass membrane protein</topology>
    </subcellularLocation>
</comment>
<dbReference type="AlphaFoldDB" id="A0AAW1P2Y6"/>
<evidence type="ECO:0000256" key="3">
    <source>
        <dbReference type="ARBA" id="ARBA00022692"/>
    </source>
</evidence>
<keyword evidence="9" id="KW-1185">Reference proteome</keyword>
<dbReference type="InterPro" id="IPR004345">
    <property type="entry name" value="TB2_DP1_HVA22"/>
</dbReference>
<feature type="transmembrane region" description="Helical" evidence="6">
    <location>
        <begin position="39"/>
        <end position="60"/>
    </location>
</feature>
<dbReference type="PANTHER" id="PTHR12300:SF161">
    <property type="entry name" value="RECEPTOR EXPRESSION-ENHANCING PROTEIN"/>
    <property type="match status" value="1"/>
</dbReference>
<proteinExistence type="inferred from homology"/>
<feature type="signal peptide" evidence="7">
    <location>
        <begin position="1"/>
        <end position="20"/>
    </location>
</feature>
<evidence type="ECO:0000256" key="5">
    <source>
        <dbReference type="ARBA" id="ARBA00023136"/>
    </source>
</evidence>
<dbReference type="GO" id="GO:0016020">
    <property type="term" value="C:membrane"/>
    <property type="evidence" value="ECO:0007669"/>
    <property type="project" value="UniProtKB-SubCell"/>
</dbReference>
<reference evidence="8 9" key="1">
    <citation type="journal article" date="2024" name="Nat. Commun.">
        <title>Phylogenomics reveals the evolutionary origins of lichenization in chlorophyte algae.</title>
        <authorList>
            <person name="Puginier C."/>
            <person name="Libourel C."/>
            <person name="Otte J."/>
            <person name="Skaloud P."/>
            <person name="Haon M."/>
            <person name="Grisel S."/>
            <person name="Petersen M."/>
            <person name="Berrin J.G."/>
            <person name="Delaux P.M."/>
            <person name="Dal Grande F."/>
            <person name="Keller J."/>
        </authorList>
    </citation>
    <scope>NUCLEOTIDE SEQUENCE [LARGE SCALE GENOMIC DNA]</scope>
    <source>
        <strain evidence="8 9">SAG 2043</strain>
    </source>
</reference>
<keyword evidence="7" id="KW-0732">Signal</keyword>
<keyword evidence="4 6" id="KW-1133">Transmembrane helix</keyword>
<accession>A0AAW1P2Y6</accession>
<evidence type="ECO:0000256" key="1">
    <source>
        <dbReference type="ARBA" id="ARBA00004141"/>
    </source>
</evidence>
<dbReference type="PANTHER" id="PTHR12300">
    <property type="entry name" value="HVA22-LIKE PROTEINS"/>
    <property type="match status" value="1"/>
</dbReference>
<dbReference type="Pfam" id="PF03134">
    <property type="entry name" value="TB2_DP1_HVA22"/>
    <property type="match status" value="1"/>
</dbReference>
<name>A0AAW1P2Y6_9CHLO</name>
<evidence type="ECO:0000256" key="2">
    <source>
        <dbReference type="ARBA" id="ARBA00008573"/>
    </source>
</evidence>
<dbReference type="Proteomes" id="UP001489004">
    <property type="component" value="Unassembled WGS sequence"/>
</dbReference>
<gene>
    <name evidence="8" type="ORF">WJX72_002050</name>
</gene>
<organism evidence="8 9">
    <name type="scientific">[Myrmecia] bisecta</name>
    <dbReference type="NCBI Taxonomy" id="41462"/>
    <lineage>
        <taxon>Eukaryota</taxon>
        <taxon>Viridiplantae</taxon>
        <taxon>Chlorophyta</taxon>
        <taxon>core chlorophytes</taxon>
        <taxon>Trebouxiophyceae</taxon>
        <taxon>Trebouxiales</taxon>
        <taxon>Trebouxiaceae</taxon>
        <taxon>Myrmecia</taxon>
    </lineage>
</organism>
<evidence type="ECO:0000256" key="4">
    <source>
        <dbReference type="ARBA" id="ARBA00022989"/>
    </source>
</evidence>